<dbReference type="EMBL" id="BSYO01000012">
    <property type="protein sequence ID" value="GMH13080.1"/>
    <property type="molecule type" value="Genomic_DNA"/>
</dbReference>
<organism evidence="1 2">
    <name type="scientific">Nepenthes gracilis</name>
    <name type="common">Slender pitcher plant</name>
    <dbReference type="NCBI Taxonomy" id="150966"/>
    <lineage>
        <taxon>Eukaryota</taxon>
        <taxon>Viridiplantae</taxon>
        <taxon>Streptophyta</taxon>
        <taxon>Embryophyta</taxon>
        <taxon>Tracheophyta</taxon>
        <taxon>Spermatophyta</taxon>
        <taxon>Magnoliopsida</taxon>
        <taxon>eudicotyledons</taxon>
        <taxon>Gunneridae</taxon>
        <taxon>Pentapetalae</taxon>
        <taxon>Caryophyllales</taxon>
        <taxon>Nepenthaceae</taxon>
        <taxon>Nepenthes</taxon>
    </lineage>
</organism>
<evidence type="ECO:0000313" key="2">
    <source>
        <dbReference type="Proteomes" id="UP001279734"/>
    </source>
</evidence>
<sequence length="96" mass="11287">MSHHIISRSRTSSIRRFLPLSCKIYGTRNKSQTMWRCDFQRRNFLQPSSSGPDQAAKLYFDSAENLLIEVGLHTIKQLQMPKQRGQLLRLRILKTR</sequence>
<keyword evidence="2" id="KW-1185">Reference proteome</keyword>
<proteinExistence type="predicted"/>
<comment type="caution">
    <text evidence="1">The sequence shown here is derived from an EMBL/GenBank/DDBJ whole genome shotgun (WGS) entry which is preliminary data.</text>
</comment>
<dbReference type="AlphaFoldDB" id="A0AAD3XQY5"/>
<reference evidence="1" key="1">
    <citation type="submission" date="2023-05" db="EMBL/GenBank/DDBJ databases">
        <title>Nepenthes gracilis genome sequencing.</title>
        <authorList>
            <person name="Fukushima K."/>
        </authorList>
    </citation>
    <scope>NUCLEOTIDE SEQUENCE</scope>
    <source>
        <strain evidence="1">SING2019-196</strain>
    </source>
</reference>
<name>A0AAD3XQY5_NEPGR</name>
<accession>A0AAD3XQY5</accession>
<dbReference type="Proteomes" id="UP001279734">
    <property type="component" value="Unassembled WGS sequence"/>
</dbReference>
<gene>
    <name evidence="1" type="ORF">Nepgr_014921</name>
</gene>
<evidence type="ECO:0000313" key="1">
    <source>
        <dbReference type="EMBL" id="GMH13080.1"/>
    </source>
</evidence>
<protein>
    <submittedName>
        <fullName evidence="1">Uncharacterized protein</fullName>
    </submittedName>
</protein>